<dbReference type="GO" id="GO:0003700">
    <property type="term" value="F:DNA-binding transcription factor activity"/>
    <property type="evidence" value="ECO:0007669"/>
    <property type="project" value="InterPro"/>
</dbReference>
<evidence type="ECO:0000313" key="3">
    <source>
        <dbReference type="Proteomes" id="UP000320011"/>
    </source>
</evidence>
<dbReference type="AlphaFoldDB" id="A0A558BBQ9"/>
<dbReference type="Pfam" id="PF13463">
    <property type="entry name" value="HTH_27"/>
    <property type="match status" value="1"/>
</dbReference>
<dbReference type="PRINTS" id="PR00598">
    <property type="entry name" value="HTHMARR"/>
</dbReference>
<dbReference type="Gene3D" id="1.10.10.10">
    <property type="entry name" value="Winged helix-like DNA-binding domain superfamily/Winged helix DNA-binding domain"/>
    <property type="match status" value="1"/>
</dbReference>
<gene>
    <name evidence="2" type="ORF">FNH05_26870</name>
</gene>
<reference evidence="2 3" key="1">
    <citation type="submission" date="2019-07" db="EMBL/GenBank/DDBJ databases">
        <authorList>
            <person name="Duangmal K."/>
            <person name="Teo W.F.A."/>
        </authorList>
    </citation>
    <scope>NUCLEOTIDE SEQUENCE [LARGE SCALE GENOMIC DNA]</scope>
    <source>
        <strain evidence="2 3">TBRC 6029</strain>
    </source>
</reference>
<dbReference type="Proteomes" id="UP000320011">
    <property type="component" value="Unassembled WGS sequence"/>
</dbReference>
<keyword evidence="2" id="KW-0238">DNA-binding</keyword>
<dbReference type="PANTHER" id="PTHR33164:SF43">
    <property type="entry name" value="HTH-TYPE TRANSCRIPTIONAL REPRESSOR YETL"/>
    <property type="match status" value="1"/>
</dbReference>
<feature type="domain" description="HTH marR-type" evidence="1">
    <location>
        <begin position="14"/>
        <end position="146"/>
    </location>
</feature>
<dbReference type="RefSeq" id="WP_144591500.1">
    <property type="nucleotide sequence ID" value="NZ_VJWX01000348.1"/>
</dbReference>
<evidence type="ECO:0000313" key="2">
    <source>
        <dbReference type="EMBL" id="TVT33930.1"/>
    </source>
</evidence>
<evidence type="ECO:0000259" key="1">
    <source>
        <dbReference type="PROSITE" id="PS50995"/>
    </source>
</evidence>
<dbReference type="InterPro" id="IPR039422">
    <property type="entry name" value="MarR/SlyA-like"/>
</dbReference>
<dbReference type="SUPFAM" id="SSF46785">
    <property type="entry name" value="Winged helix' DNA-binding domain"/>
    <property type="match status" value="1"/>
</dbReference>
<name>A0A558BBQ9_9PSEU</name>
<protein>
    <submittedName>
        <fullName evidence="2">Winged helix DNA-binding protein</fullName>
    </submittedName>
</protein>
<dbReference type="OrthoDB" id="8635520at2"/>
<comment type="caution">
    <text evidence="2">The sequence shown here is derived from an EMBL/GenBank/DDBJ whole genome shotgun (WGS) entry which is preliminary data.</text>
</comment>
<dbReference type="PANTHER" id="PTHR33164">
    <property type="entry name" value="TRANSCRIPTIONAL REGULATOR, MARR FAMILY"/>
    <property type="match status" value="1"/>
</dbReference>
<reference evidence="2 3" key="2">
    <citation type="submission" date="2019-08" db="EMBL/GenBank/DDBJ databases">
        <title>Amycolatopsis acidicola sp. nov., isolated from peat swamp forest soil.</title>
        <authorList>
            <person name="Srisuk N."/>
        </authorList>
    </citation>
    <scope>NUCLEOTIDE SEQUENCE [LARGE SCALE GENOMIC DNA]</scope>
    <source>
        <strain evidence="2 3">TBRC 6029</strain>
    </source>
</reference>
<dbReference type="GO" id="GO:0003677">
    <property type="term" value="F:DNA binding"/>
    <property type="evidence" value="ECO:0007669"/>
    <property type="project" value="UniProtKB-KW"/>
</dbReference>
<dbReference type="InterPro" id="IPR036388">
    <property type="entry name" value="WH-like_DNA-bd_sf"/>
</dbReference>
<dbReference type="PROSITE" id="PS50995">
    <property type="entry name" value="HTH_MARR_2"/>
    <property type="match status" value="1"/>
</dbReference>
<dbReference type="InterPro" id="IPR000835">
    <property type="entry name" value="HTH_MarR-typ"/>
</dbReference>
<dbReference type="SMART" id="SM00347">
    <property type="entry name" value="HTH_MARR"/>
    <property type="match status" value="1"/>
</dbReference>
<keyword evidence="3" id="KW-1185">Reference proteome</keyword>
<sequence length="178" mass="18946">MTETLPQLLPDGLGDNLGWLLAQCFRAHAAALDRAVAGIPHGLRGFQALCGAVHGSARNQAELGRQLDLDRTVMVYLVDDLAGAGLVERVTDPADRRNKLVRATAAGKARFAEARAAIAEAESAVLSPLDPAERGQFREMLRSLASHHLASSKETDPCELAIRVTESEGSPSLTSKGR</sequence>
<dbReference type="InterPro" id="IPR036390">
    <property type="entry name" value="WH_DNA-bd_sf"/>
</dbReference>
<proteinExistence type="predicted"/>
<organism evidence="2 3">
    <name type="scientific">Amycolatopsis rhizosphaerae</name>
    <dbReference type="NCBI Taxonomy" id="2053003"/>
    <lineage>
        <taxon>Bacteria</taxon>
        <taxon>Bacillati</taxon>
        <taxon>Actinomycetota</taxon>
        <taxon>Actinomycetes</taxon>
        <taxon>Pseudonocardiales</taxon>
        <taxon>Pseudonocardiaceae</taxon>
        <taxon>Amycolatopsis</taxon>
    </lineage>
</organism>
<dbReference type="EMBL" id="VJWX01000348">
    <property type="protein sequence ID" value="TVT33930.1"/>
    <property type="molecule type" value="Genomic_DNA"/>
</dbReference>
<accession>A0A558BBQ9</accession>
<dbReference type="GO" id="GO:0006950">
    <property type="term" value="P:response to stress"/>
    <property type="evidence" value="ECO:0007669"/>
    <property type="project" value="TreeGrafter"/>
</dbReference>